<gene>
    <name evidence="2 4" type="ORF">P152DRAFT_13383</name>
</gene>
<accession>A0A6G1GGU9</accession>
<evidence type="ECO:0000313" key="2">
    <source>
        <dbReference type="EMBL" id="KAF1817273.1"/>
    </source>
</evidence>
<dbReference type="OrthoDB" id="438080at2759"/>
<evidence type="ECO:0000313" key="3">
    <source>
        <dbReference type="Proteomes" id="UP000504638"/>
    </source>
</evidence>
<dbReference type="Pfam" id="PF04032">
    <property type="entry name" value="Rpr2"/>
    <property type="match status" value="1"/>
</dbReference>
<dbReference type="GeneID" id="54414370"/>
<protein>
    <recommendedName>
        <fullName evidence="5">Rpr2-domain-containing protein</fullName>
    </recommendedName>
</protein>
<feature type="compositionally biased region" description="Basic residues" evidence="1">
    <location>
        <begin position="153"/>
        <end position="163"/>
    </location>
</feature>
<name>A0A6G1GGU9_9PEZI</name>
<evidence type="ECO:0008006" key="5">
    <source>
        <dbReference type="Google" id="ProtNLM"/>
    </source>
</evidence>
<dbReference type="Proteomes" id="UP000504638">
    <property type="component" value="Unplaced"/>
</dbReference>
<dbReference type="GO" id="GO:0006396">
    <property type="term" value="P:RNA processing"/>
    <property type="evidence" value="ECO:0007669"/>
    <property type="project" value="InterPro"/>
</dbReference>
<evidence type="ECO:0000313" key="4">
    <source>
        <dbReference type="RefSeq" id="XP_033538904.1"/>
    </source>
</evidence>
<feature type="region of interest" description="Disordered" evidence="1">
    <location>
        <begin position="150"/>
        <end position="188"/>
    </location>
</feature>
<evidence type="ECO:0000256" key="1">
    <source>
        <dbReference type="SAM" id="MobiDB-lite"/>
    </source>
</evidence>
<dbReference type="AlphaFoldDB" id="A0A6G1GGU9"/>
<dbReference type="InterPro" id="IPR007175">
    <property type="entry name" value="Rpr2/Snm1/Rpp21"/>
</dbReference>
<reference evidence="4" key="2">
    <citation type="submission" date="2020-04" db="EMBL/GenBank/DDBJ databases">
        <authorList>
            <consortium name="NCBI Genome Project"/>
        </authorList>
    </citation>
    <scope>NUCLEOTIDE SEQUENCE</scope>
    <source>
        <strain evidence="4">CBS 781.70</strain>
    </source>
</reference>
<dbReference type="EMBL" id="ML975149">
    <property type="protein sequence ID" value="KAF1817273.1"/>
    <property type="molecule type" value="Genomic_DNA"/>
</dbReference>
<sequence>MAPQSIPSGADANADAARLRFLQGAAKALTVAAPGIASHIATDMNRLFPPIPSAPTPASLCMACGLPLQPGTNCKVSIHHTGTSRIKRRAYASFIRSHKGAGCRVLRCSRCNSETLELIKKKSVADIAPAEEQLATEAIRDQVKAITATAKTSKQRAKERKQRSLQGLLSKAKSENPPSSSGFGLNLMDFMKHR</sequence>
<reference evidence="2 4" key="1">
    <citation type="submission" date="2020-01" db="EMBL/GenBank/DDBJ databases">
        <authorList>
            <consortium name="DOE Joint Genome Institute"/>
            <person name="Haridas S."/>
            <person name="Albert R."/>
            <person name="Binder M."/>
            <person name="Bloem J."/>
            <person name="Labutti K."/>
            <person name="Salamov A."/>
            <person name="Andreopoulos B."/>
            <person name="Baker S.E."/>
            <person name="Barry K."/>
            <person name="Bills G."/>
            <person name="Bluhm B.H."/>
            <person name="Cannon C."/>
            <person name="Castanera R."/>
            <person name="Culley D.E."/>
            <person name="Daum C."/>
            <person name="Ezra D."/>
            <person name="Gonzalez J.B."/>
            <person name="Henrissat B."/>
            <person name="Kuo A."/>
            <person name="Liang C."/>
            <person name="Lipzen A."/>
            <person name="Lutzoni F."/>
            <person name="Magnuson J."/>
            <person name="Mondo S."/>
            <person name="Nolan M."/>
            <person name="Ohm R."/>
            <person name="Pangilinan J."/>
            <person name="Park H.-J."/>
            <person name="Ramirez L."/>
            <person name="Alfaro M."/>
            <person name="Sun H."/>
            <person name="Tritt A."/>
            <person name="Yoshinaga Y."/>
            <person name="Zwiers L.-H."/>
            <person name="Turgeon B.G."/>
            <person name="Goodwin S.B."/>
            <person name="Spatafora J.W."/>
            <person name="Crous P.W."/>
            <person name="Grigoriev I.V."/>
        </authorList>
    </citation>
    <scope>NUCLEOTIDE SEQUENCE</scope>
    <source>
        <strain evidence="2 4">CBS 781.70</strain>
    </source>
</reference>
<dbReference type="RefSeq" id="XP_033538904.1">
    <property type="nucleotide sequence ID" value="XM_033673800.1"/>
</dbReference>
<keyword evidence="3" id="KW-1185">Reference proteome</keyword>
<reference evidence="4" key="3">
    <citation type="submission" date="2025-04" db="UniProtKB">
        <authorList>
            <consortium name="RefSeq"/>
        </authorList>
    </citation>
    <scope>IDENTIFICATION</scope>
    <source>
        <strain evidence="4">CBS 781.70</strain>
    </source>
</reference>
<proteinExistence type="predicted"/>
<organism evidence="2">
    <name type="scientific">Eremomyces bilateralis CBS 781.70</name>
    <dbReference type="NCBI Taxonomy" id="1392243"/>
    <lineage>
        <taxon>Eukaryota</taxon>
        <taxon>Fungi</taxon>
        <taxon>Dikarya</taxon>
        <taxon>Ascomycota</taxon>
        <taxon>Pezizomycotina</taxon>
        <taxon>Dothideomycetes</taxon>
        <taxon>Dothideomycetes incertae sedis</taxon>
        <taxon>Eremomycetales</taxon>
        <taxon>Eremomycetaceae</taxon>
        <taxon>Eremomyces</taxon>
    </lineage>
</organism>